<accession>A0A4R5TYE0</accession>
<feature type="domain" description="Tyr recombinase" evidence="5">
    <location>
        <begin position="201"/>
        <end position="387"/>
    </location>
</feature>
<gene>
    <name evidence="6" type="ORF">E2F46_06570</name>
</gene>
<dbReference type="Pfam" id="PF13356">
    <property type="entry name" value="Arm-DNA-bind_3"/>
    <property type="match status" value="1"/>
</dbReference>
<evidence type="ECO:0000256" key="4">
    <source>
        <dbReference type="ARBA" id="ARBA00023172"/>
    </source>
</evidence>
<dbReference type="GO" id="GO:0006310">
    <property type="term" value="P:DNA recombination"/>
    <property type="evidence" value="ECO:0007669"/>
    <property type="project" value="UniProtKB-KW"/>
</dbReference>
<dbReference type="EMBL" id="SMTF01000003">
    <property type="protein sequence ID" value="TDK26254.1"/>
    <property type="molecule type" value="Genomic_DNA"/>
</dbReference>
<evidence type="ECO:0000256" key="1">
    <source>
        <dbReference type="ARBA" id="ARBA00008857"/>
    </source>
</evidence>
<proteinExistence type="inferred from homology"/>
<dbReference type="Pfam" id="PF00589">
    <property type="entry name" value="Phage_integrase"/>
    <property type="match status" value="1"/>
</dbReference>
<sequence length="400" mass="44847">MLTDAAIRALKPKSTLYRVADRDGLCLEVTTRGAKHWRYRYRWAGKGRMISLGSYPVITLGMARDRLLDARRQLATGTDPAQAKRKATRATAEAEHGRFPTFAGAWLEEQKKNVKPRTFDKMTAIVGRDLIPALRQANIATLTTPEAMRALGPIKKRAPHMAIKAVGYLNDMVDYAIKQGVREDGRTLSLKGAVKLPKAISVPSAQTPDALRGVLVTIDRYPNEIVRTALQLIALTVLRPSNIAEARWEHIDTENAVWKIPGEFMKTGEDHLVPLPTQALDLLNKAREWSRKDGWVFPALSRRGTPHLHRDTLSKALRDSGLKGQHVPHGFRASLRTLAREEFGIDIDVLEAQLAHSRGNATEQAYNRAKHLKSRAVVMQRWADWLDQLRRSAGKTINPR</sequence>
<organism evidence="6 7">
    <name type="scientific">Luteimonas aestuarii</name>
    <dbReference type="NCBI Taxonomy" id="453837"/>
    <lineage>
        <taxon>Bacteria</taxon>
        <taxon>Pseudomonadati</taxon>
        <taxon>Pseudomonadota</taxon>
        <taxon>Gammaproteobacteria</taxon>
        <taxon>Lysobacterales</taxon>
        <taxon>Lysobacteraceae</taxon>
        <taxon>Luteimonas</taxon>
    </lineage>
</organism>
<dbReference type="InterPro" id="IPR002104">
    <property type="entry name" value="Integrase_catalytic"/>
</dbReference>
<dbReference type="CDD" id="cd00801">
    <property type="entry name" value="INT_P4_C"/>
    <property type="match status" value="1"/>
</dbReference>
<keyword evidence="4" id="KW-0233">DNA recombination</keyword>
<dbReference type="Pfam" id="PF22022">
    <property type="entry name" value="Phage_int_M"/>
    <property type="match status" value="1"/>
</dbReference>
<evidence type="ECO:0000256" key="3">
    <source>
        <dbReference type="ARBA" id="ARBA00023125"/>
    </source>
</evidence>
<reference evidence="6 7" key="1">
    <citation type="submission" date="2019-03" db="EMBL/GenBank/DDBJ databases">
        <title>Luteimonas zhaokaii sp.nov., isolated from the rectal contents of Plateau pika in Yushu, Qinghai Province, China.</title>
        <authorList>
            <person name="Zhang G."/>
        </authorList>
    </citation>
    <scope>NUCLEOTIDE SEQUENCE [LARGE SCALE GENOMIC DNA]</scope>
    <source>
        <strain evidence="6 7">B9</strain>
    </source>
</reference>
<keyword evidence="2" id="KW-0229">DNA integration</keyword>
<dbReference type="InterPro" id="IPR011010">
    <property type="entry name" value="DNA_brk_join_enz"/>
</dbReference>
<name>A0A4R5TYE0_9GAMM</name>
<dbReference type="Gene3D" id="1.10.150.130">
    <property type="match status" value="1"/>
</dbReference>
<dbReference type="Gene3D" id="3.30.160.390">
    <property type="entry name" value="Integrase, DNA-binding domain"/>
    <property type="match status" value="1"/>
</dbReference>
<dbReference type="InterPro" id="IPR013762">
    <property type="entry name" value="Integrase-like_cat_sf"/>
</dbReference>
<dbReference type="InterPro" id="IPR025166">
    <property type="entry name" value="Integrase_DNA_bind_dom"/>
</dbReference>
<dbReference type="RefSeq" id="WP_133321287.1">
    <property type="nucleotide sequence ID" value="NZ_SMTF01000003.1"/>
</dbReference>
<dbReference type="Proteomes" id="UP000294796">
    <property type="component" value="Unassembled WGS sequence"/>
</dbReference>
<dbReference type="InterPro" id="IPR053876">
    <property type="entry name" value="Phage_int_M"/>
</dbReference>
<dbReference type="Gene3D" id="1.10.443.10">
    <property type="entry name" value="Intergrase catalytic core"/>
    <property type="match status" value="1"/>
</dbReference>
<evidence type="ECO:0000313" key="6">
    <source>
        <dbReference type="EMBL" id="TDK26254.1"/>
    </source>
</evidence>
<keyword evidence="3" id="KW-0238">DNA-binding</keyword>
<dbReference type="GO" id="GO:0003677">
    <property type="term" value="F:DNA binding"/>
    <property type="evidence" value="ECO:0007669"/>
    <property type="project" value="UniProtKB-KW"/>
</dbReference>
<dbReference type="PANTHER" id="PTHR30629">
    <property type="entry name" value="PROPHAGE INTEGRASE"/>
    <property type="match status" value="1"/>
</dbReference>
<keyword evidence="7" id="KW-1185">Reference proteome</keyword>
<dbReference type="PANTHER" id="PTHR30629:SF2">
    <property type="entry name" value="PROPHAGE INTEGRASE INTS-RELATED"/>
    <property type="match status" value="1"/>
</dbReference>
<dbReference type="SUPFAM" id="SSF56349">
    <property type="entry name" value="DNA breaking-rejoining enzymes"/>
    <property type="match status" value="1"/>
</dbReference>
<evidence type="ECO:0000259" key="5">
    <source>
        <dbReference type="PROSITE" id="PS51898"/>
    </source>
</evidence>
<dbReference type="OrthoDB" id="9795573at2"/>
<comment type="caution">
    <text evidence="6">The sequence shown here is derived from an EMBL/GenBank/DDBJ whole genome shotgun (WGS) entry which is preliminary data.</text>
</comment>
<dbReference type="PROSITE" id="PS51898">
    <property type="entry name" value="TYR_RECOMBINASE"/>
    <property type="match status" value="1"/>
</dbReference>
<dbReference type="InterPro" id="IPR010998">
    <property type="entry name" value="Integrase_recombinase_N"/>
</dbReference>
<dbReference type="InterPro" id="IPR050808">
    <property type="entry name" value="Phage_Integrase"/>
</dbReference>
<evidence type="ECO:0000256" key="2">
    <source>
        <dbReference type="ARBA" id="ARBA00022908"/>
    </source>
</evidence>
<dbReference type="AlphaFoldDB" id="A0A4R5TYE0"/>
<comment type="similarity">
    <text evidence="1">Belongs to the 'phage' integrase family.</text>
</comment>
<evidence type="ECO:0000313" key="7">
    <source>
        <dbReference type="Proteomes" id="UP000294796"/>
    </source>
</evidence>
<protein>
    <submittedName>
        <fullName evidence="6">DUF4102 domain-containing protein</fullName>
    </submittedName>
</protein>
<dbReference type="GO" id="GO:0015074">
    <property type="term" value="P:DNA integration"/>
    <property type="evidence" value="ECO:0007669"/>
    <property type="project" value="UniProtKB-KW"/>
</dbReference>
<dbReference type="InterPro" id="IPR038488">
    <property type="entry name" value="Integrase_DNA-bd_sf"/>
</dbReference>